<name>A0A6G0VPT7_APHCR</name>
<evidence type="ECO:0000313" key="2">
    <source>
        <dbReference type="Proteomes" id="UP000478052"/>
    </source>
</evidence>
<feature type="non-terminal residue" evidence="1">
    <location>
        <position position="237"/>
    </location>
</feature>
<accession>A0A6G0VPT7</accession>
<dbReference type="Proteomes" id="UP000478052">
    <property type="component" value="Unassembled WGS sequence"/>
</dbReference>
<proteinExistence type="predicted"/>
<protein>
    <submittedName>
        <fullName evidence="1">Uncharacterized protein</fullName>
    </submittedName>
</protein>
<reference evidence="1 2" key="1">
    <citation type="submission" date="2019-08" db="EMBL/GenBank/DDBJ databases">
        <title>Whole genome of Aphis craccivora.</title>
        <authorList>
            <person name="Voronova N.V."/>
            <person name="Shulinski R.S."/>
            <person name="Bandarenka Y.V."/>
            <person name="Zhorov D.G."/>
            <person name="Warner D."/>
        </authorList>
    </citation>
    <scope>NUCLEOTIDE SEQUENCE [LARGE SCALE GENOMIC DNA]</scope>
    <source>
        <strain evidence="1">180601</strain>
        <tissue evidence="1">Whole Body</tissue>
    </source>
</reference>
<sequence length="237" mass="27836">MIITSQNNAPISNYGGGFRCKSEYPWCIIEFSKKLRKTKKKMTEKREFLRKTIPHNSNIDKNFLGNLDYRGSYQYSAFIKTVPIFRLPRLTTYRLQFELLVDAESQALKQLLCCDEFYVKLGIYPRIKKKSKENVKIIEKPRNNRAETENTALSSIETAALENRDACLRYDDVGKWIVRLTEWVTDERKITPNVEGKVTDLLRQSESNDTTVYVKTDTSNNNKKKKTRYNDSHWLLR</sequence>
<dbReference type="EMBL" id="VUJU01014688">
    <property type="protein sequence ID" value="KAF0701543.1"/>
    <property type="molecule type" value="Genomic_DNA"/>
</dbReference>
<evidence type="ECO:0000313" key="1">
    <source>
        <dbReference type="EMBL" id="KAF0701543.1"/>
    </source>
</evidence>
<comment type="caution">
    <text evidence="1">The sequence shown here is derived from an EMBL/GenBank/DDBJ whole genome shotgun (WGS) entry which is preliminary data.</text>
</comment>
<gene>
    <name evidence="1" type="ORF">FWK35_00030597</name>
</gene>
<keyword evidence="2" id="KW-1185">Reference proteome</keyword>
<dbReference type="AlphaFoldDB" id="A0A6G0VPT7"/>
<organism evidence="1 2">
    <name type="scientific">Aphis craccivora</name>
    <name type="common">Cowpea aphid</name>
    <dbReference type="NCBI Taxonomy" id="307492"/>
    <lineage>
        <taxon>Eukaryota</taxon>
        <taxon>Metazoa</taxon>
        <taxon>Ecdysozoa</taxon>
        <taxon>Arthropoda</taxon>
        <taxon>Hexapoda</taxon>
        <taxon>Insecta</taxon>
        <taxon>Pterygota</taxon>
        <taxon>Neoptera</taxon>
        <taxon>Paraneoptera</taxon>
        <taxon>Hemiptera</taxon>
        <taxon>Sternorrhyncha</taxon>
        <taxon>Aphidomorpha</taxon>
        <taxon>Aphidoidea</taxon>
        <taxon>Aphididae</taxon>
        <taxon>Aphidini</taxon>
        <taxon>Aphis</taxon>
        <taxon>Aphis</taxon>
    </lineage>
</organism>